<dbReference type="PANTHER" id="PTHR15151:SF24">
    <property type="entry name" value="A PROLIFERATION-INDUCING LIGAND-LIKE PROTEIN-RELATED"/>
    <property type="match status" value="1"/>
</dbReference>
<evidence type="ECO:0000256" key="3">
    <source>
        <dbReference type="ARBA" id="ARBA00022525"/>
    </source>
</evidence>
<dbReference type="PROSITE" id="PS01209">
    <property type="entry name" value="LDLRA_1"/>
    <property type="match status" value="1"/>
</dbReference>
<dbReference type="PANTHER" id="PTHR15151">
    <property type="entry name" value="PROTEIN EIGER"/>
    <property type="match status" value="1"/>
</dbReference>
<keyword evidence="4 8" id="KW-0245">EGF-like domain</keyword>
<dbReference type="InterPro" id="IPR036055">
    <property type="entry name" value="LDL_receptor-like_sf"/>
</dbReference>
<feature type="disulfide bond" evidence="8">
    <location>
        <begin position="183"/>
        <end position="192"/>
    </location>
</feature>
<evidence type="ECO:0000256" key="1">
    <source>
        <dbReference type="ARBA" id="ARBA00004613"/>
    </source>
</evidence>
<evidence type="ECO:0000256" key="10">
    <source>
        <dbReference type="SAM" id="Phobius"/>
    </source>
</evidence>
<comment type="caution">
    <text evidence="8">Lacks conserved residue(s) required for the propagation of feature annotation.</text>
</comment>
<dbReference type="GO" id="GO:0007399">
    <property type="term" value="P:nervous system development"/>
    <property type="evidence" value="ECO:0007669"/>
    <property type="project" value="UniProtKB-ARBA"/>
</dbReference>
<dbReference type="InterPro" id="IPR001881">
    <property type="entry name" value="EGF-like_Ca-bd_dom"/>
</dbReference>
<gene>
    <name evidence="12" type="ORF">BRAFLDRAFT_66948</name>
</gene>
<feature type="disulfide bond" evidence="9">
    <location>
        <begin position="141"/>
        <end position="156"/>
    </location>
</feature>
<evidence type="ECO:0000256" key="7">
    <source>
        <dbReference type="ARBA" id="ARBA00023180"/>
    </source>
</evidence>
<keyword evidence="3" id="KW-0964">Secreted</keyword>
<dbReference type="InterPro" id="IPR023415">
    <property type="entry name" value="LDLR_class-A_CS"/>
</dbReference>
<dbReference type="SMART" id="SM00179">
    <property type="entry name" value="EGF_CA"/>
    <property type="match status" value="1"/>
</dbReference>
<evidence type="ECO:0000256" key="8">
    <source>
        <dbReference type="PROSITE-ProRule" id="PRU00076"/>
    </source>
</evidence>
<feature type="transmembrane region" description="Helical" evidence="10">
    <location>
        <begin position="21"/>
        <end position="47"/>
    </location>
</feature>
<keyword evidence="6 8" id="KW-1015">Disulfide bond</keyword>
<evidence type="ECO:0000256" key="5">
    <source>
        <dbReference type="ARBA" id="ARBA00022737"/>
    </source>
</evidence>
<dbReference type="GO" id="GO:0005615">
    <property type="term" value="C:extracellular space"/>
    <property type="evidence" value="ECO:0007669"/>
    <property type="project" value="UniProtKB-KW"/>
</dbReference>
<feature type="disulfide bond" evidence="9">
    <location>
        <begin position="129"/>
        <end position="147"/>
    </location>
</feature>
<dbReference type="SUPFAM" id="SSF49842">
    <property type="entry name" value="TNF-like"/>
    <property type="match status" value="1"/>
</dbReference>
<evidence type="ECO:0000259" key="11">
    <source>
        <dbReference type="PROSITE" id="PS50026"/>
    </source>
</evidence>
<keyword evidence="5" id="KW-0677">Repeat</keyword>
<keyword evidence="10" id="KW-1133">Transmembrane helix</keyword>
<reference evidence="12" key="1">
    <citation type="journal article" date="2008" name="Nature">
        <title>The amphioxus genome and the evolution of the chordate karyotype.</title>
        <authorList>
            <consortium name="US DOE Joint Genome Institute (JGI-PGF)"/>
            <person name="Putnam N.H."/>
            <person name="Butts T."/>
            <person name="Ferrier D.E.K."/>
            <person name="Furlong R.F."/>
            <person name="Hellsten U."/>
            <person name="Kawashima T."/>
            <person name="Robinson-Rechavi M."/>
            <person name="Shoguchi E."/>
            <person name="Terry A."/>
            <person name="Yu J.-K."/>
            <person name="Benito-Gutierrez E.L."/>
            <person name="Dubchak I."/>
            <person name="Garcia-Fernandez J."/>
            <person name="Gibson-Brown J.J."/>
            <person name="Grigoriev I.V."/>
            <person name="Horton A.C."/>
            <person name="de Jong P.J."/>
            <person name="Jurka J."/>
            <person name="Kapitonov V.V."/>
            <person name="Kohara Y."/>
            <person name="Kuroki Y."/>
            <person name="Lindquist E."/>
            <person name="Lucas S."/>
            <person name="Osoegawa K."/>
            <person name="Pennacchio L.A."/>
            <person name="Salamov A.A."/>
            <person name="Satou Y."/>
            <person name="Sauka-Spengler T."/>
            <person name="Schmutz J."/>
            <person name="Shin-I T."/>
            <person name="Toyoda A."/>
            <person name="Bronner-Fraser M."/>
            <person name="Fujiyama A."/>
            <person name="Holland L.Z."/>
            <person name="Holland P.W.H."/>
            <person name="Satoh N."/>
            <person name="Rokhsar D.S."/>
        </authorList>
    </citation>
    <scope>NUCLEOTIDE SEQUENCE [LARGE SCALE GENOMIC DNA]</scope>
    <source>
        <strain evidence="12">S238N-H82</strain>
        <tissue evidence="12">Testes</tissue>
    </source>
</reference>
<dbReference type="PROSITE" id="PS00022">
    <property type="entry name" value="EGF_1"/>
    <property type="match status" value="1"/>
</dbReference>
<dbReference type="eggNOG" id="ENOG502T1UH">
    <property type="taxonomic scope" value="Eukaryota"/>
</dbReference>
<sequence length="305" mass="33879">MAKYNVKVEYGNENLTRGYRGLQFVLAGLVFLLAFLVVVIVVVYVHLTAAIADLSHRVDTLEGRPDSLHDAAAHLNGMSEDNSEEGRAHKSLQDPTKNQAIIEHIKGRSRRSDLKEKATGACASHEVQCRNGHCVNTAFVCDQDDDCGDGTDEENCGIDQCEAHICQNNATCRARKDGYTCICTKGWYGKYCQNSILQKISRMRHAKNYGMLDFDEAEYDDQVKYSIDKFQERQLSCVSPMIGSPPRHTCYTAGVLALQAGDRLVLSVHCKGRTVHGVTKGCWIYTDDDTTFWGAIKLSADVESN</sequence>
<dbReference type="GO" id="GO:0005125">
    <property type="term" value="F:cytokine activity"/>
    <property type="evidence" value="ECO:0007669"/>
    <property type="project" value="UniProtKB-KW"/>
</dbReference>
<keyword evidence="7" id="KW-0325">Glycoprotein</keyword>
<feature type="disulfide bond" evidence="9">
    <location>
        <begin position="122"/>
        <end position="134"/>
    </location>
</feature>
<keyword evidence="10" id="KW-0812">Transmembrane</keyword>
<evidence type="ECO:0000256" key="6">
    <source>
        <dbReference type="ARBA" id="ARBA00023157"/>
    </source>
</evidence>
<dbReference type="AlphaFoldDB" id="C3YZ61"/>
<dbReference type="InterPro" id="IPR002172">
    <property type="entry name" value="LDrepeatLR_classA_rpt"/>
</dbReference>
<comment type="subcellular location">
    <subcellularLocation>
        <location evidence="1">Secreted</location>
    </subcellularLocation>
</comment>
<dbReference type="SMART" id="SM00181">
    <property type="entry name" value="EGF"/>
    <property type="match status" value="2"/>
</dbReference>
<dbReference type="PROSITE" id="PS50068">
    <property type="entry name" value="LDLRA_2"/>
    <property type="match status" value="1"/>
</dbReference>
<keyword evidence="2" id="KW-0202">Cytokine</keyword>
<dbReference type="Gene3D" id="4.10.400.10">
    <property type="entry name" value="Low-density Lipoprotein Receptor"/>
    <property type="match status" value="1"/>
</dbReference>
<feature type="domain" description="EGF-like" evidence="11">
    <location>
        <begin position="157"/>
        <end position="193"/>
    </location>
</feature>
<dbReference type="SUPFAM" id="SSF57196">
    <property type="entry name" value="EGF/Laminin"/>
    <property type="match status" value="1"/>
</dbReference>
<keyword evidence="10" id="KW-0472">Membrane</keyword>
<dbReference type="SUPFAM" id="SSF57424">
    <property type="entry name" value="LDL receptor-like module"/>
    <property type="match status" value="1"/>
</dbReference>
<organism>
    <name type="scientific">Branchiostoma floridae</name>
    <name type="common">Florida lancelet</name>
    <name type="synonym">Amphioxus</name>
    <dbReference type="NCBI Taxonomy" id="7739"/>
    <lineage>
        <taxon>Eukaryota</taxon>
        <taxon>Metazoa</taxon>
        <taxon>Chordata</taxon>
        <taxon>Cephalochordata</taxon>
        <taxon>Leptocardii</taxon>
        <taxon>Amphioxiformes</taxon>
        <taxon>Branchiostomatidae</taxon>
        <taxon>Branchiostoma</taxon>
    </lineage>
</organism>
<evidence type="ECO:0000256" key="9">
    <source>
        <dbReference type="PROSITE-ProRule" id="PRU00124"/>
    </source>
</evidence>
<dbReference type="InterPro" id="IPR051748">
    <property type="entry name" value="TNF_Ligand_Superfamily"/>
</dbReference>
<dbReference type="PROSITE" id="PS01186">
    <property type="entry name" value="EGF_2"/>
    <property type="match status" value="1"/>
</dbReference>
<dbReference type="EMBL" id="GG666565">
    <property type="protein sequence ID" value="EEN54569.1"/>
    <property type="molecule type" value="Genomic_DNA"/>
</dbReference>
<proteinExistence type="predicted"/>
<evidence type="ECO:0000256" key="2">
    <source>
        <dbReference type="ARBA" id="ARBA00022514"/>
    </source>
</evidence>
<dbReference type="FunFam" id="2.10.25.10:FF:000045">
    <property type="entry name" value="Slit guidance ligand 2"/>
    <property type="match status" value="1"/>
</dbReference>
<dbReference type="SMART" id="SM00192">
    <property type="entry name" value="LDLa"/>
    <property type="match status" value="1"/>
</dbReference>
<evidence type="ECO:0000256" key="4">
    <source>
        <dbReference type="ARBA" id="ARBA00022536"/>
    </source>
</evidence>
<dbReference type="Pfam" id="PF00057">
    <property type="entry name" value="Ldl_recept_a"/>
    <property type="match status" value="1"/>
</dbReference>
<dbReference type="InterPro" id="IPR008983">
    <property type="entry name" value="Tumour_necrosis_fac-like_dom"/>
</dbReference>
<dbReference type="InParanoid" id="C3YZ61"/>
<name>C3YZ61_BRAFL</name>
<protein>
    <recommendedName>
        <fullName evidence="11">EGF-like domain-containing protein</fullName>
    </recommendedName>
</protein>
<accession>C3YZ61</accession>
<dbReference type="PROSITE" id="PS50026">
    <property type="entry name" value="EGF_3"/>
    <property type="match status" value="1"/>
</dbReference>
<dbReference type="CDD" id="cd00054">
    <property type="entry name" value="EGF_CA"/>
    <property type="match status" value="1"/>
</dbReference>
<evidence type="ECO:0000313" key="12">
    <source>
        <dbReference type="EMBL" id="EEN54569.1"/>
    </source>
</evidence>
<dbReference type="Pfam" id="PF00008">
    <property type="entry name" value="EGF"/>
    <property type="match status" value="1"/>
</dbReference>
<dbReference type="InterPro" id="IPR000742">
    <property type="entry name" value="EGF"/>
</dbReference>
<dbReference type="GO" id="GO:0005509">
    <property type="term" value="F:calcium ion binding"/>
    <property type="evidence" value="ECO:0007669"/>
    <property type="project" value="InterPro"/>
</dbReference>
<dbReference type="Gene3D" id="2.60.120.40">
    <property type="match status" value="1"/>
</dbReference>